<accession>A0A1G6TIZ9</accession>
<evidence type="ECO:0000313" key="3">
    <source>
        <dbReference type="Proteomes" id="UP000199034"/>
    </source>
</evidence>
<evidence type="ECO:0000313" key="2">
    <source>
        <dbReference type="EMBL" id="SDD28999.1"/>
    </source>
</evidence>
<protein>
    <submittedName>
        <fullName evidence="2">PBP superfamily domain-containing protein</fullName>
    </submittedName>
</protein>
<proteinExistence type="predicted"/>
<dbReference type="SUPFAM" id="SSF53850">
    <property type="entry name" value="Periplasmic binding protein-like II"/>
    <property type="match status" value="1"/>
</dbReference>
<name>A0A1G6TIZ9_9ACTN</name>
<sequence>MRPTDPGSPLPFISGKSLRKGNVMHQYRKSLGAAAVALATTAALGLSGAPAQADPAPQEKDVVATGSDIIQNSFNFLADGYKQLPGYNTAGNRWRFINFDSSGDAQGRSAFTDPRLLPTITGNGTLGENGAKYVKQSDVKLLNPTIALRAGQDLVVRPSGGGGGGRDAIIADDQGWIDVGRSPDPLDKVENGPDYQQLAFAKQGTKLLRVQIATDRQLIATATTTNAPATIPASAILSIYAGNITKWGQIPGYQGPGQAINTAAPTYTGPEADETIVALILPTDAGMWNTFVANVKRQNPGNTGFTGRGNPNSVQVQQNDPVSITSLPEAQRKNAIVPFPRGRFRTLNTGYYTQTSDGAKTNNYNTETGHRTPASAAGIKLLDGDSNADVNQPTAPYGGNFAYNAIVRERDLNSTTPWQPGSTLNWVEALFYNPDGPAPFVRTPAGQALLTAAGVTPQYRVFGTDNAEISVD</sequence>
<organism evidence="2 3">
    <name type="scientific">Nocardioides lianchengensis</name>
    <dbReference type="NCBI Taxonomy" id="1045774"/>
    <lineage>
        <taxon>Bacteria</taxon>
        <taxon>Bacillati</taxon>
        <taxon>Actinomycetota</taxon>
        <taxon>Actinomycetes</taxon>
        <taxon>Propionibacteriales</taxon>
        <taxon>Nocardioidaceae</taxon>
        <taxon>Nocardioides</taxon>
    </lineage>
</organism>
<dbReference type="EMBL" id="FMZM01000007">
    <property type="protein sequence ID" value="SDD28999.1"/>
    <property type="molecule type" value="Genomic_DNA"/>
</dbReference>
<dbReference type="STRING" id="1045774.SAMN05421872_10793"/>
<reference evidence="3" key="1">
    <citation type="submission" date="2016-10" db="EMBL/GenBank/DDBJ databases">
        <authorList>
            <person name="Varghese N."/>
            <person name="Submissions S."/>
        </authorList>
    </citation>
    <scope>NUCLEOTIDE SEQUENCE [LARGE SCALE GENOMIC DNA]</scope>
    <source>
        <strain evidence="3">CGMCC 4.6858</strain>
    </source>
</reference>
<gene>
    <name evidence="2" type="ORF">SAMN05421872_10793</name>
</gene>
<dbReference type="OrthoDB" id="3636760at2"/>
<dbReference type="AlphaFoldDB" id="A0A1G6TIZ9"/>
<dbReference type="Pfam" id="PF12849">
    <property type="entry name" value="PBP_like_2"/>
    <property type="match status" value="1"/>
</dbReference>
<dbReference type="Proteomes" id="UP000199034">
    <property type="component" value="Unassembled WGS sequence"/>
</dbReference>
<keyword evidence="3" id="KW-1185">Reference proteome</keyword>
<evidence type="ECO:0000259" key="1">
    <source>
        <dbReference type="Pfam" id="PF12849"/>
    </source>
</evidence>
<dbReference type="InterPro" id="IPR024370">
    <property type="entry name" value="PBP_domain"/>
</dbReference>
<feature type="domain" description="PBP" evidence="1">
    <location>
        <begin position="158"/>
        <end position="327"/>
    </location>
</feature>